<reference evidence="2" key="1">
    <citation type="submission" date="2018-04" db="EMBL/GenBank/DDBJ databases">
        <title>Complete Genome Sequences Of Four Novel Human Gammapapillomaviruses Isolated from Penile Swabs in Cape Town, South Africa.</title>
        <authorList>
            <person name="Murahwa A.T."/>
            <person name="Meiring T.L."/>
            <person name="Mbulawa Z.Z.A."/>
            <person name="Williamson A.-L."/>
        </authorList>
    </citation>
    <scope>NUCLEOTIDE SEQUENCE</scope>
    <source>
        <strain evidence="2">CT17</strain>
    </source>
</reference>
<evidence type="ECO:0000313" key="2">
    <source>
        <dbReference type="EMBL" id="AWK28223.1"/>
    </source>
</evidence>
<feature type="non-terminal residue" evidence="2">
    <location>
        <position position="1"/>
    </location>
</feature>
<protein>
    <submittedName>
        <fullName evidence="2">E4 protein</fullName>
    </submittedName>
</protein>
<name>A0A2S1ZRY2_9PAPI</name>
<organism evidence="2">
    <name type="scientific">Human papillomavirus type 222</name>
    <dbReference type="NCBI Taxonomy" id="2200959"/>
    <lineage>
        <taxon>Viruses</taxon>
        <taxon>Monodnaviria</taxon>
        <taxon>Shotokuvirae</taxon>
        <taxon>Cossaviricota</taxon>
        <taxon>Papovaviricetes</taxon>
        <taxon>Zurhausenvirales</taxon>
        <taxon>Papillomaviridae</taxon>
    </lineage>
</organism>
<evidence type="ECO:0000256" key="1">
    <source>
        <dbReference type="SAM" id="MobiDB-lite"/>
    </source>
</evidence>
<accession>A0A2S1ZRY2</accession>
<proteinExistence type="predicted"/>
<sequence length="119" mass="13555">FLPLLLAPHGLQRTPPGGSAIPPTPNLQRKSLDDKKRTVGLRMSGPLLPRPLIFPEDDEDEESNKENLPPPPAPATNDDELTQEEERQVQRKLDDLIKRLKDDICLDLDYYRRRLGTHT</sequence>
<gene>
    <name evidence="2" type="primary">E4</name>
</gene>
<dbReference type="Proteomes" id="UP001224584">
    <property type="component" value="Segment"/>
</dbReference>
<feature type="region of interest" description="Disordered" evidence="1">
    <location>
        <begin position="1"/>
        <end position="89"/>
    </location>
</feature>
<dbReference type="EMBL" id="MH172379">
    <property type="protein sequence ID" value="AWK28223.1"/>
    <property type="molecule type" value="Genomic_DNA"/>
</dbReference>